<proteinExistence type="inferred from homology"/>
<accession>A0A1I8ECE1</accession>
<dbReference type="GO" id="GO:0004735">
    <property type="term" value="F:pyrroline-5-carboxylate reductase activity"/>
    <property type="evidence" value="ECO:0007669"/>
    <property type="project" value="UniProtKB-EC"/>
</dbReference>
<dbReference type="InterPro" id="IPR028939">
    <property type="entry name" value="P5C_Rdtase_cat_N"/>
</dbReference>
<dbReference type="Gene3D" id="3.40.50.720">
    <property type="entry name" value="NAD(P)-binding Rossmann-like Domain"/>
    <property type="match status" value="1"/>
</dbReference>
<evidence type="ECO:0000256" key="4">
    <source>
        <dbReference type="ARBA" id="ARBA00022650"/>
    </source>
</evidence>
<dbReference type="Pfam" id="PF14748">
    <property type="entry name" value="P5CR_dimer"/>
    <property type="match status" value="1"/>
</dbReference>
<sequence length="340" mass="36524">MANEDFTSHKVPAEKIQVAIEELLISTMCKHSRLSGALKEDFGTIKNGSMNLRQLFKNTDLEPKLTFIGGGKMVAALIRGFESAGLITKDDIALSVKTASSAQRWKELKLQQLGYVNVYTSNNDLMRVHGQGIVFLSVKPEIYTAVLEELNNKAFTNTPLIVSIMGGVDVKTLEREVAVKGYISKRGLVRLMPNLPVTICSGASIMCCSAYLQQNKIDLMKCVMQHVGICLVISEKSFDAATAVAGCGPAFVFMAIEALSDGGVLGGVDRTTSMKLAAQTVMGAARMILEVSQHPATLKDDVCSAGGSTIYGVKELEKNGLRSALIEAVHASTKRCSGQV</sequence>
<dbReference type="AlphaFoldDB" id="A0A1I8ECE1"/>
<evidence type="ECO:0000259" key="9">
    <source>
        <dbReference type="Pfam" id="PF14748"/>
    </source>
</evidence>
<dbReference type="InterPro" id="IPR029036">
    <property type="entry name" value="P5CR_dimer"/>
</dbReference>
<dbReference type="WBParaSite" id="maker-PairedContig_1406-snap-gene-0.3-mRNA-1">
    <property type="protein sequence ID" value="maker-PairedContig_1406-snap-gene-0.3-mRNA-1"/>
    <property type="gene ID" value="maker-PairedContig_1406-snap-gene-0.3"/>
</dbReference>
<reference evidence="10" key="1">
    <citation type="submission" date="2016-11" db="UniProtKB">
        <authorList>
            <consortium name="WormBaseParasite"/>
        </authorList>
    </citation>
    <scope>IDENTIFICATION</scope>
    <source>
        <strain evidence="10">pt0022</strain>
    </source>
</reference>
<keyword evidence="5 7" id="KW-0521">NADP</keyword>
<feature type="domain" description="Pyrroline-5-carboxylate reductase dimerisation" evidence="9">
    <location>
        <begin position="235"/>
        <end position="336"/>
    </location>
</feature>
<evidence type="ECO:0000256" key="7">
    <source>
        <dbReference type="RuleBase" id="RU003903"/>
    </source>
</evidence>
<dbReference type="InterPro" id="IPR008927">
    <property type="entry name" value="6-PGluconate_DH-like_C_sf"/>
</dbReference>
<keyword evidence="7" id="KW-0028">Amino-acid biosynthesis</keyword>
<dbReference type="SUPFAM" id="SSF51735">
    <property type="entry name" value="NAD(P)-binding Rossmann-fold domains"/>
    <property type="match status" value="1"/>
</dbReference>
<comment type="pathway">
    <text evidence="1 7">Amino-acid biosynthesis; L-proline biosynthesis; L-proline from L-glutamate 5-semialdehyde: step 1/1.</text>
</comment>
<dbReference type="PANTHER" id="PTHR11645:SF64">
    <property type="entry name" value="PYRROLINE-5-CARBOXYLATE REDUCTASE-RELATED"/>
    <property type="match status" value="1"/>
</dbReference>
<dbReference type="STRING" id="6293.A0A1I8ECE1"/>
<dbReference type="UniPathway" id="UPA00098">
    <property type="reaction ID" value="UER00361"/>
</dbReference>
<dbReference type="SUPFAM" id="SSF48179">
    <property type="entry name" value="6-phosphogluconate dehydrogenase C-terminal domain-like"/>
    <property type="match status" value="1"/>
</dbReference>
<dbReference type="GO" id="GO:0055129">
    <property type="term" value="P:L-proline biosynthetic process"/>
    <property type="evidence" value="ECO:0007669"/>
    <property type="project" value="UniProtKB-UniPathway"/>
</dbReference>
<evidence type="ECO:0000256" key="2">
    <source>
        <dbReference type="ARBA" id="ARBA00005525"/>
    </source>
</evidence>
<name>A0A1I8ECE1_WUCBA</name>
<dbReference type="PROSITE" id="PS00521">
    <property type="entry name" value="P5CR"/>
    <property type="match status" value="1"/>
</dbReference>
<organism evidence="10">
    <name type="scientific">Wuchereria bancrofti</name>
    <dbReference type="NCBI Taxonomy" id="6293"/>
    <lineage>
        <taxon>Eukaryota</taxon>
        <taxon>Metazoa</taxon>
        <taxon>Ecdysozoa</taxon>
        <taxon>Nematoda</taxon>
        <taxon>Chromadorea</taxon>
        <taxon>Rhabditida</taxon>
        <taxon>Spirurina</taxon>
        <taxon>Spiruromorpha</taxon>
        <taxon>Filarioidea</taxon>
        <taxon>Onchocercidae</taxon>
        <taxon>Wuchereria</taxon>
    </lineage>
</organism>
<evidence type="ECO:0000256" key="3">
    <source>
        <dbReference type="ARBA" id="ARBA00012855"/>
    </source>
</evidence>
<comment type="similarity">
    <text evidence="2 7">Belongs to the pyrroline-5-carboxylate reductase family.</text>
</comment>
<dbReference type="HAMAP" id="MF_01925">
    <property type="entry name" value="P5C_reductase"/>
    <property type="match status" value="1"/>
</dbReference>
<evidence type="ECO:0000256" key="6">
    <source>
        <dbReference type="ARBA" id="ARBA00023002"/>
    </source>
</evidence>
<dbReference type="Pfam" id="PF03807">
    <property type="entry name" value="F420_oxidored"/>
    <property type="match status" value="1"/>
</dbReference>
<dbReference type="PANTHER" id="PTHR11645">
    <property type="entry name" value="PYRROLINE-5-CARBOXYLATE REDUCTASE"/>
    <property type="match status" value="1"/>
</dbReference>
<dbReference type="FunFam" id="1.10.3730.10:FF:000001">
    <property type="entry name" value="Pyrroline-5-carboxylate reductase"/>
    <property type="match status" value="1"/>
</dbReference>
<feature type="domain" description="Pyrroline-5-carboxylate reductase catalytic N-terminal" evidence="8">
    <location>
        <begin position="64"/>
        <end position="165"/>
    </location>
</feature>
<dbReference type="InterPro" id="IPR036291">
    <property type="entry name" value="NAD(P)-bd_dom_sf"/>
</dbReference>
<evidence type="ECO:0000256" key="1">
    <source>
        <dbReference type="ARBA" id="ARBA00005205"/>
    </source>
</evidence>
<dbReference type="InterPro" id="IPR000304">
    <property type="entry name" value="Pyrroline-COOH_reductase"/>
</dbReference>
<evidence type="ECO:0000313" key="10">
    <source>
        <dbReference type="WBParaSite" id="maker-PairedContig_1406-snap-gene-0.3-mRNA-1"/>
    </source>
</evidence>
<comment type="catalytic activity">
    <reaction evidence="7">
        <text>L-proline + NADP(+) = (S)-1-pyrroline-5-carboxylate + NADPH + 2 H(+)</text>
        <dbReference type="Rhea" id="RHEA:14109"/>
        <dbReference type="ChEBI" id="CHEBI:15378"/>
        <dbReference type="ChEBI" id="CHEBI:17388"/>
        <dbReference type="ChEBI" id="CHEBI:57783"/>
        <dbReference type="ChEBI" id="CHEBI:58349"/>
        <dbReference type="ChEBI" id="CHEBI:60039"/>
        <dbReference type="EC" id="1.5.1.2"/>
    </reaction>
</comment>
<evidence type="ECO:0000256" key="5">
    <source>
        <dbReference type="ARBA" id="ARBA00022857"/>
    </source>
</evidence>
<evidence type="ECO:0000259" key="8">
    <source>
        <dbReference type="Pfam" id="PF03807"/>
    </source>
</evidence>
<dbReference type="InterPro" id="IPR053790">
    <property type="entry name" value="P5CR-like_CS"/>
</dbReference>
<keyword evidence="4 7" id="KW-0641">Proline biosynthesis</keyword>
<keyword evidence="6 7" id="KW-0560">Oxidoreductase</keyword>
<dbReference type="NCBIfam" id="TIGR00112">
    <property type="entry name" value="proC"/>
    <property type="match status" value="1"/>
</dbReference>
<dbReference type="EC" id="1.5.1.2" evidence="3 7"/>
<protein>
    <recommendedName>
        <fullName evidence="3 7">Pyrroline-5-carboxylate reductase</fullName>
        <ecNumber evidence="3 7">1.5.1.2</ecNumber>
    </recommendedName>
</protein>
<dbReference type="Gene3D" id="1.10.3730.10">
    <property type="entry name" value="ProC C-terminal domain-like"/>
    <property type="match status" value="1"/>
</dbReference>